<dbReference type="Proteomes" id="UP000826793">
    <property type="component" value="Unassembled WGS sequence"/>
</dbReference>
<feature type="transmembrane region" description="Helical" evidence="1">
    <location>
        <begin position="53"/>
        <end position="72"/>
    </location>
</feature>
<protein>
    <submittedName>
        <fullName evidence="2">Uncharacterized protein</fullName>
    </submittedName>
</protein>
<keyword evidence="1" id="KW-0472">Membrane</keyword>
<comment type="caution">
    <text evidence="2">The sequence shown here is derived from an EMBL/GenBank/DDBJ whole genome shotgun (WGS) entry which is preliminary data.</text>
</comment>
<feature type="transmembrane region" description="Helical" evidence="1">
    <location>
        <begin position="29"/>
        <end position="47"/>
    </location>
</feature>
<accession>A0A9D2MVR6</accession>
<sequence length="171" mass="19242">MEFSYTVSEAQYYHALRLTVDFKISARKLWIETVVVGFFGILFVIAFFMTWDIFSLAMGLVCLAMLAMLNILPRLELKRRAQQQPSAVEAELTPEKLTVRMGEATLEAPLDGSVTIKQVGSRRSGKLITLFLRGGKLVVLPVEAIPAENREQALAWLLQKPQKKADTRESL</sequence>
<dbReference type="AlphaFoldDB" id="A0A9D2MVR6"/>
<keyword evidence="1" id="KW-1133">Transmembrane helix</keyword>
<gene>
    <name evidence="2" type="ORF">H9710_07090</name>
</gene>
<reference evidence="2" key="2">
    <citation type="submission" date="2021-04" db="EMBL/GenBank/DDBJ databases">
        <authorList>
            <person name="Gilroy R."/>
        </authorList>
    </citation>
    <scope>NUCLEOTIDE SEQUENCE</scope>
    <source>
        <strain evidence="2">CHK185-1770</strain>
    </source>
</reference>
<dbReference type="EMBL" id="DWXG01000053">
    <property type="protein sequence ID" value="HJB98329.1"/>
    <property type="molecule type" value="Genomic_DNA"/>
</dbReference>
<evidence type="ECO:0000313" key="3">
    <source>
        <dbReference type="Proteomes" id="UP000826793"/>
    </source>
</evidence>
<evidence type="ECO:0000256" key="1">
    <source>
        <dbReference type="SAM" id="Phobius"/>
    </source>
</evidence>
<keyword evidence="1" id="KW-0812">Transmembrane</keyword>
<organism evidence="2 3">
    <name type="scientific">Candidatus Acutalibacter pullicola</name>
    <dbReference type="NCBI Taxonomy" id="2838417"/>
    <lineage>
        <taxon>Bacteria</taxon>
        <taxon>Bacillati</taxon>
        <taxon>Bacillota</taxon>
        <taxon>Clostridia</taxon>
        <taxon>Eubacteriales</taxon>
        <taxon>Acutalibacteraceae</taxon>
        <taxon>Acutalibacter</taxon>
    </lineage>
</organism>
<reference evidence="2" key="1">
    <citation type="journal article" date="2021" name="PeerJ">
        <title>Extensive microbial diversity within the chicken gut microbiome revealed by metagenomics and culture.</title>
        <authorList>
            <person name="Gilroy R."/>
            <person name="Ravi A."/>
            <person name="Getino M."/>
            <person name="Pursley I."/>
            <person name="Horton D.L."/>
            <person name="Alikhan N.F."/>
            <person name="Baker D."/>
            <person name="Gharbi K."/>
            <person name="Hall N."/>
            <person name="Watson M."/>
            <person name="Adriaenssens E.M."/>
            <person name="Foster-Nyarko E."/>
            <person name="Jarju S."/>
            <person name="Secka A."/>
            <person name="Antonio M."/>
            <person name="Oren A."/>
            <person name="Chaudhuri R.R."/>
            <person name="La Ragione R."/>
            <person name="Hildebrand F."/>
            <person name="Pallen M.J."/>
        </authorList>
    </citation>
    <scope>NUCLEOTIDE SEQUENCE</scope>
    <source>
        <strain evidence="2">CHK185-1770</strain>
    </source>
</reference>
<evidence type="ECO:0000313" key="2">
    <source>
        <dbReference type="EMBL" id="HJB98329.1"/>
    </source>
</evidence>
<name>A0A9D2MVR6_9FIRM</name>
<proteinExistence type="predicted"/>